<evidence type="ECO:0008006" key="3">
    <source>
        <dbReference type="Google" id="ProtNLM"/>
    </source>
</evidence>
<organism evidence="1 2">
    <name type="scientific">Sporosarcina globispora</name>
    <name type="common">Bacillus globisporus</name>
    <dbReference type="NCBI Taxonomy" id="1459"/>
    <lineage>
        <taxon>Bacteria</taxon>
        <taxon>Bacillati</taxon>
        <taxon>Bacillota</taxon>
        <taxon>Bacilli</taxon>
        <taxon>Bacillales</taxon>
        <taxon>Caryophanaceae</taxon>
        <taxon>Sporosarcina</taxon>
    </lineage>
</organism>
<dbReference type="EMBL" id="LGUF01000007">
    <property type="protein sequence ID" value="KON86615.1"/>
    <property type="molecule type" value="Genomic_DNA"/>
</dbReference>
<evidence type="ECO:0000313" key="1">
    <source>
        <dbReference type="EMBL" id="KON86615.1"/>
    </source>
</evidence>
<dbReference type="STRING" id="1459.AF332_07145"/>
<sequence length="108" mass="12087">MLIQANRIDSDGFIIEPVIVLLTDVLQSDVISVSVPEGTYIPKWTGSEWIEGATEEYKNAVDNPQSDPSELEVLRQENTLLKAQVQASSDRSDFQEELISEMAMLVYP</sequence>
<protein>
    <recommendedName>
        <fullName evidence="3">Bacteriophage SP-beta YorD domain-containing protein</fullName>
    </recommendedName>
</protein>
<name>A0A0M0G9N2_SPOGL</name>
<comment type="caution">
    <text evidence="1">The sequence shown here is derived from an EMBL/GenBank/DDBJ whole genome shotgun (WGS) entry which is preliminary data.</text>
</comment>
<dbReference type="OrthoDB" id="2974702at2"/>
<accession>A0A0M0G9N2</accession>
<dbReference type="AlphaFoldDB" id="A0A0M0G9N2"/>
<dbReference type="RefSeq" id="WP_053433982.1">
    <property type="nucleotide sequence ID" value="NZ_LGUF01000007.1"/>
</dbReference>
<evidence type="ECO:0000313" key="2">
    <source>
        <dbReference type="Proteomes" id="UP000037109"/>
    </source>
</evidence>
<proteinExistence type="predicted"/>
<gene>
    <name evidence="1" type="ORF">AF332_07145</name>
</gene>
<dbReference type="Proteomes" id="UP000037109">
    <property type="component" value="Unassembled WGS sequence"/>
</dbReference>
<reference evidence="2" key="1">
    <citation type="submission" date="2015-07" db="EMBL/GenBank/DDBJ databases">
        <title>Fjat-10036 dsm4.</title>
        <authorList>
            <person name="Liu B."/>
            <person name="Wang J."/>
            <person name="Zhu Y."/>
            <person name="Liu G."/>
            <person name="Chen Q."/>
            <person name="Chen Z."/>
            <person name="Lan J."/>
            <person name="Che J."/>
            <person name="Ge C."/>
            <person name="Shi H."/>
            <person name="Pan Z."/>
            <person name="Liu X."/>
        </authorList>
    </citation>
    <scope>NUCLEOTIDE SEQUENCE [LARGE SCALE GENOMIC DNA]</scope>
    <source>
        <strain evidence="2">DSM 4</strain>
    </source>
</reference>
<dbReference type="PATRIC" id="fig|1459.3.peg.1536"/>
<keyword evidence="2" id="KW-1185">Reference proteome</keyword>